<reference evidence="3 4" key="1">
    <citation type="submission" date="2019-01" db="EMBL/GenBank/DDBJ databases">
        <title>The draft genome of Rhizobium sp. 24NR.</title>
        <authorList>
            <person name="Liu L."/>
            <person name="Liang L."/>
            <person name="Shi S."/>
            <person name="Xu L."/>
            <person name="Wang X."/>
            <person name="Li L."/>
            <person name="Zhang X."/>
        </authorList>
    </citation>
    <scope>NUCLEOTIDE SEQUENCE [LARGE SCALE GENOMIC DNA]</scope>
    <source>
        <strain evidence="3 4">24NR</strain>
    </source>
</reference>
<organism evidence="3 4">
    <name type="scientific">Neorhizobium lilium</name>
    <dbReference type="NCBI Taxonomy" id="2503024"/>
    <lineage>
        <taxon>Bacteria</taxon>
        <taxon>Pseudomonadati</taxon>
        <taxon>Pseudomonadota</taxon>
        <taxon>Alphaproteobacteria</taxon>
        <taxon>Hyphomicrobiales</taxon>
        <taxon>Rhizobiaceae</taxon>
        <taxon>Rhizobium/Agrobacterium group</taxon>
        <taxon>Neorhizobium</taxon>
    </lineage>
</organism>
<comment type="caution">
    <text evidence="3">The sequence shown here is derived from an EMBL/GenBank/DDBJ whole genome shotgun (WGS) entry which is preliminary data.</text>
</comment>
<dbReference type="AlphaFoldDB" id="A0A444LI22"/>
<dbReference type="RefSeq" id="WP_128442582.1">
    <property type="nucleotide sequence ID" value="NZ_SBIP01000002.1"/>
</dbReference>
<dbReference type="Proteomes" id="UP000287687">
    <property type="component" value="Unassembled WGS sequence"/>
</dbReference>
<keyword evidence="4" id="KW-1185">Reference proteome</keyword>
<sequence>MGIFDKIKQAIFGHEAHAAPVSETAAAGSAVPHTSTSAPLSPASTQASPSASAPTATPSSSGPVDIEPILDAAVKKKGQHLDWRKSIVDLMKALDLDSSLEARKELAQELHYTGSTDDSATMNVWLHKALMKKLAENGGKVPADLAD</sequence>
<dbReference type="SUPFAM" id="SSF158634">
    <property type="entry name" value="RPA2825-like"/>
    <property type="match status" value="1"/>
</dbReference>
<proteinExistence type="predicted"/>
<feature type="compositionally biased region" description="Low complexity" evidence="1">
    <location>
        <begin position="34"/>
        <end position="61"/>
    </location>
</feature>
<evidence type="ECO:0000313" key="4">
    <source>
        <dbReference type="Proteomes" id="UP000287687"/>
    </source>
</evidence>
<gene>
    <name evidence="3" type="ORF">EPK99_08365</name>
</gene>
<dbReference type="InterPro" id="IPR022016">
    <property type="entry name" value="DUF3597"/>
</dbReference>
<dbReference type="EMBL" id="SBIP01000002">
    <property type="protein sequence ID" value="RWX78605.1"/>
    <property type="molecule type" value="Genomic_DNA"/>
</dbReference>
<feature type="region of interest" description="Disordered" evidence="1">
    <location>
        <begin position="22"/>
        <end position="65"/>
    </location>
</feature>
<evidence type="ECO:0000256" key="1">
    <source>
        <dbReference type="SAM" id="MobiDB-lite"/>
    </source>
</evidence>
<accession>A0A444LI22</accession>
<dbReference type="OrthoDB" id="9812045at2"/>
<protein>
    <submittedName>
        <fullName evidence="3">DUF3597 domain-containing protein</fullName>
    </submittedName>
</protein>
<name>A0A444LI22_9HYPH</name>
<evidence type="ECO:0000259" key="2">
    <source>
        <dbReference type="Pfam" id="PF12200"/>
    </source>
</evidence>
<feature type="domain" description="DUF3597" evidence="2">
    <location>
        <begin position="3"/>
        <end position="142"/>
    </location>
</feature>
<evidence type="ECO:0000313" key="3">
    <source>
        <dbReference type="EMBL" id="RWX78605.1"/>
    </source>
</evidence>
<dbReference type="Pfam" id="PF12200">
    <property type="entry name" value="DUF3597"/>
    <property type="match status" value="1"/>
</dbReference>